<organism evidence="1 2">
    <name type="scientific">Peronosclerospora sorghi</name>
    <dbReference type="NCBI Taxonomy" id="230839"/>
    <lineage>
        <taxon>Eukaryota</taxon>
        <taxon>Sar</taxon>
        <taxon>Stramenopiles</taxon>
        <taxon>Oomycota</taxon>
        <taxon>Peronosporomycetes</taxon>
        <taxon>Peronosporales</taxon>
        <taxon>Peronosporaceae</taxon>
        <taxon>Peronosclerospora</taxon>
    </lineage>
</organism>
<gene>
    <name evidence="1" type="ORF">PsorP6_010972</name>
</gene>
<comment type="caution">
    <text evidence="1">The sequence shown here is derived from an EMBL/GenBank/DDBJ whole genome shotgun (WGS) entry which is preliminary data.</text>
</comment>
<keyword evidence="2" id="KW-1185">Reference proteome</keyword>
<sequence length="285" mass="31937">MNAGQCVEILHKLLGGKDDKSITVCSAVVLLCLSDWMDEEANDILQILLHEEKALEARVVGLKIVGRELPELLGDGFLEYLLHHSSTAIVQAAVECCSNSPRNSQMLIPALMKHLSNSVIRSQIVAALKRFEPAALWRPRTQYTEEMIHVTRRSYARGSHGIFDKRDGMAGALNVLDTCDFAFEDKLDFLLHSIETLLVASKDDGGNVAVTHNLFKKDLIMEELVIDALLSPIVSADEKIMNSFSQLMDPIHDALALKLREPHELRHQGTLKKRRLCCYNTWNIV</sequence>
<accession>A0ACC0VWS6</accession>
<reference evidence="1 2" key="1">
    <citation type="journal article" date="2022" name="bioRxiv">
        <title>The genome of the oomycete Peronosclerospora sorghi, a cosmopolitan pathogen of maize and sorghum, is inflated with dispersed pseudogenes.</title>
        <authorList>
            <person name="Fletcher K."/>
            <person name="Martin F."/>
            <person name="Isakeit T."/>
            <person name="Cavanaugh K."/>
            <person name="Magill C."/>
            <person name="Michelmore R."/>
        </authorList>
    </citation>
    <scope>NUCLEOTIDE SEQUENCE [LARGE SCALE GENOMIC DNA]</scope>
    <source>
        <strain evidence="1">P6</strain>
    </source>
</reference>
<dbReference type="Proteomes" id="UP001163321">
    <property type="component" value="Chromosome 6"/>
</dbReference>
<evidence type="ECO:0000313" key="1">
    <source>
        <dbReference type="EMBL" id="KAI9910949.1"/>
    </source>
</evidence>
<protein>
    <submittedName>
        <fullName evidence="1">Uncharacterized protein</fullName>
    </submittedName>
</protein>
<dbReference type="EMBL" id="CM047585">
    <property type="protein sequence ID" value="KAI9910949.1"/>
    <property type="molecule type" value="Genomic_DNA"/>
</dbReference>
<evidence type="ECO:0000313" key="2">
    <source>
        <dbReference type="Proteomes" id="UP001163321"/>
    </source>
</evidence>
<name>A0ACC0VWS6_9STRA</name>
<proteinExistence type="predicted"/>